<keyword evidence="1" id="KW-0472">Membrane</keyword>
<dbReference type="KEGG" id="cyn:Cyan7425_0403"/>
<name>B8HSZ8_CYAP4</name>
<keyword evidence="1" id="KW-0812">Transmembrane</keyword>
<keyword evidence="1" id="KW-1133">Transmembrane helix</keyword>
<sequence>MELLLLSLVVGIGTLLMQAFVSLPLDLLRVMVELGQWGLLIIAVAVLAWLFGD</sequence>
<accession>B8HSZ8</accession>
<evidence type="ECO:0000256" key="1">
    <source>
        <dbReference type="SAM" id="Phobius"/>
    </source>
</evidence>
<reference evidence="2" key="1">
    <citation type="submission" date="2009-01" db="EMBL/GenBank/DDBJ databases">
        <title>Complete sequence of chromosome Cyanothece sp. PCC 7425.</title>
        <authorList>
            <consortium name="US DOE Joint Genome Institute"/>
            <person name="Lucas S."/>
            <person name="Copeland A."/>
            <person name="Lapidus A."/>
            <person name="Glavina del Rio T."/>
            <person name="Dalin E."/>
            <person name="Tice H."/>
            <person name="Bruce D."/>
            <person name="Goodwin L."/>
            <person name="Pitluck S."/>
            <person name="Sims D."/>
            <person name="Meineke L."/>
            <person name="Brettin T."/>
            <person name="Detter J.C."/>
            <person name="Han C."/>
            <person name="Larimer F."/>
            <person name="Land M."/>
            <person name="Hauser L."/>
            <person name="Kyrpides N."/>
            <person name="Ovchinnikova G."/>
            <person name="Liberton M."/>
            <person name="Stoeckel J."/>
            <person name="Banerjee A."/>
            <person name="Singh A."/>
            <person name="Page L."/>
            <person name="Sato H."/>
            <person name="Zhao L."/>
            <person name="Sherman L."/>
            <person name="Pakrasi H."/>
            <person name="Richardson P."/>
        </authorList>
    </citation>
    <scope>NUCLEOTIDE SEQUENCE</scope>
    <source>
        <strain evidence="2">PCC 7425</strain>
    </source>
</reference>
<feature type="transmembrane region" description="Helical" evidence="1">
    <location>
        <begin position="34"/>
        <end position="52"/>
    </location>
</feature>
<dbReference type="EMBL" id="CP001344">
    <property type="protein sequence ID" value="ACL42795.1"/>
    <property type="molecule type" value="Genomic_DNA"/>
</dbReference>
<evidence type="ECO:0000313" key="2">
    <source>
        <dbReference type="EMBL" id="ACL42795.1"/>
    </source>
</evidence>
<dbReference type="AlphaFoldDB" id="B8HSZ8"/>
<protein>
    <submittedName>
        <fullName evidence="2">Uncharacterized protein</fullName>
    </submittedName>
</protein>
<gene>
    <name evidence="2" type="ordered locus">Cyan7425_0403</name>
</gene>
<dbReference type="STRING" id="395961.Cyan7425_0403"/>
<dbReference type="HOGENOM" id="CLU_3060722_0_0_3"/>
<proteinExistence type="predicted"/>
<organism evidence="2">
    <name type="scientific">Cyanothece sp. (strain PCC 7425 / ATCC 29141)</name>
    <dbReference type="NCBI Taxonomy" id="395961"/>
    <lineage>
        <taxon>Bacteria</taxon>
        <taxon>Bacillati</taxon>
        <taxon>Cyanobacteriota</taxon>
        <taxon>Cyanophyceae</taxon>
        <taxon>Gomontiellales</taxon>
        <taxon>Cyanothecaceae</taxon>
        <taxon>Cyanothece</taxon>
    </lineage>
</organism>